<organism evidence="7 8">
    <name type="scientific">Rhodocista pekingensis</name>
    <dbReference type="NCBI Taxonomy" id="201185"/>
    <lineage>
        <taxon>Bacteria</taxon>
        <taxon>Pseudomonadati</taxon>
        <taxon>Pseudomonadota</taxon>
        <taxon>Alphaproteobacteria</taxon>
        <taxon>Rhodospirillales</taxon>
        <taxon>Azospirillaceae</taxon>
        <taxon>Rhodocista</taxon>
    </lineage>
</organism>
<feature type="transmembrane region" description="Helical" evidence="6">
    <location>
        <begin position="47"/>
        <end position="70"/>
    </location>
</feature>
<evidence type="ECO:0000256" key="6">
    <source>
        <dbReference type="SAM" id="Phobius"/>
    </source>
</evidence>
<evidence type="ECO:0000256" key="2">
    <source>
        <dbReference type="ARBA" id="ARBA00022475"/>
    </source>
</evidence>
<comment type="subcellular location">
    <subcellularLocation>
        <location evidence="1">Cell membrane</location>
        <topology evidence="1">Multi-pass membrane protein</topology>
    </subcellularLocation>
</comment>
<keyword evidence="8" id="KW-1185">Reference proteome</keyword>
<evidence type="ECO:0000313" key="7">
    <source>
        <dbReference type="EMBL" id="MFC7333362.1"/>
    </source>
</evidence>
<evidence type="ECO:0000256" key="1">
    <source>
        <dbReference type="ARBA" id="ARBA00004651"/>
    </source>
</evidence>
<reference evidence="8" key="1">
    <citation type="journal article" date="2019" name="Int. J. Syst. Evol. Microbiol.">
        <title>The Global Catalogue of Microorganisms (GCM) 10K type strain sequencing project: providing services to taxonomists for standard genome sequencing and annotation.</title>
        <authorList>
            <consortium name="The Broad Institute Genomics Platform"/>
            <consortium name="The Broad Institute Genome Sequencing Center for Infectious Disease"/>
            <person name="Wu L."/>
            <person name="Ma J."/>
        </authorList>
    </citation>
    <scope>NUCLEOTIDE SEQUENCE [LARGE SCALE GENOMIC DNA]</scope>
    <source>
        <strain evidence="8">CGMCC 1.16275</strain>
    </source>
</reference>
<gene>
    <name evidence="7" type="ORF">ACFQPS_09330</name>
</gene>
<keyword evidence="5 6" id="KW-0472">Membrane</keyword>
<evidence type="ECO:0000313" key="8">
    <source>
        <dbReference type="Proteomes" id="UP001596456"/>
    </source>
</evidence>
<evidence type="ECO:0000256" key="5">
    <source>
        <dbReference type="ARBA" id="ARBA00023136"/>
    </source>
</evidence>
<dbReference type="InterPro" id="IPR001123">
    <property type="entry name" value="LeuE-type"/>
</dbReference>
<proteinExistence type="predicted"/>
<keyword evidence="4 6" id="KW-1133">Transmembrane helix</keyword>
<name>A0ABW2KW15_9PROT</name>
<feature type="transmembrane region" description="Helical" evidence="6">
    <location>
        <begin position="191"/>
        <end position="209"/>
    </location>
</feature>
<dbReference type="PANTHER" id="PTHR30086">
    <property type="entry name" value="ARGININE EXPORTER PROTEIN ARGO"/>
    <property type="match status" value="1"/>
</dbReference>
<feature type="transmembrane region" description="Helical" evidence="6">
    <location>
        <begin position="77"/>
        <end position="96"/>
    </location>
</feature>
<evidence type="ECO:0000256" key="4">
    <source>
        <dbReference type="ARBA" id="ARBA00022989"/>
    </source>
</evidence>
<keyword evidence="2" id="KW-1003">Cell membrane</keyword>
<keyword evidence="3 6" id="KW-0812">Transmembrane</keyword>
<sequence length="213" mass="22097">MPAFDPQLLAVYTLAAVALSLTPGPDMLLCFASGLGGGPRAGLAASAGVGTALLLHTVAMTLGFAGLVAASPVALDLLRWAGAAYLLWAAWNAFRAGPAGLGTVAPTAQRAALLAVYRRGLLTCLLNPKLLLFMLAFLPQFVRPEAGSMAVQFLVLSLILFVPGFLVNAAVGVSAGGLGRWLLRRPLWARVQNWLVGTIFVALALRLVAAPRG</sequence>
<feature type="transmembrane region" description="Helical" evidence="6">
    <location>
        <begin position="116"/>
        <end position="138"/>
    </location>
</feature>
<protein>
    <submittedName>
        <fullName evidence="7">LysE family translocator</fullName>
    </submittedName>
</protein>
<dbReference type="RefSeq" id="WP_377358399.1">
    <property type="nucleotide sequence ID" value="NZ_JBHTCM010000010.1"/>
</dbReference>
<feature type="transmembrane region" description="Helical" evidence="6">
    <location>
        <begin position="150"/>
        <end position="171"/>
    </location>
</feature>
<dbReference type="PIRSF" id="PIRSF006324">
    <property type="entry name" value="LeuE"/>
    <property type="match status" value="1"/>
</dbReference>
<comment type="caution">
    <text evidence="7">The sequence shown here is derived from an EMBL/GenBank/DDBJ whole genome shotgun (WGS) entry which is preliminary data.</text>
</comment>
<accession>A0ABW2KW15</accession>
<dbReference type="Pfam" id="PF01810">
    <property type="entry name" value="LysE"/>
    <property type="match status" value="1"/>
</dbReference>
<dbReference type="Proteomes" id="UP001596456">
    <property type="component" value="Unassembled WGS sequence"/>
</dbReference>
<evidence type="ECO:0000256" key="3">
    <source>
        <dbReference type="ARBA" id="ARBA00022692"/>
    </source>
</evidence>
<dbReference type="EMBL" id="JBHTCM010000010">
    <property type="protein sequence ID" value="MFC7333362.1"/>
    <property type="molecule type" value="Genomic_DNA"/>
</dbReference>
<dbReference type="PANTHER" id="PTHR30086:SF20">
    <property type="entry name" value="ARGININE EXPORTER PROTEIN ARGO-RELATED"/>
    <property type="match status" value="1"/>
</dbReference>